<dbReference type="SUPFAM" id="SSF54403">
    <property type="entry name" value="Cystatin/monellin"/>
    <property type="match status" value="2"/>
</dbReference>
<dbReference type="Proteomes" id="UP001597493">
    <property type="component" value="Unassembled WGS sequence"/>
</dbReference>
<name>A0ABW5R0R1_9BACL</name>
<evidence type="ECO:0000259" key="2">
    <source>
        <dbReference type="Pfam" id="PF17881"/>
    </source>
</evidence>
<dbReference type="EMBL" id="JBHUMY010000020">
    <property type="protein sequence ID" value="MFD2661925.1"/>
    <property type="molecule type" value="Genomic_DNA"/>
</dbReference>
<accession>A0ABW5R0R1</accession>
<feature type="transmembrane region" description="Helical" evidence="1">
    <location>
        <begin position="17"/>
        <end position="36"/>
    </location>
</feature>
<organism evidence="3 4">
    <name type="scientific">Paenibacillus thailandensis</name>
    <dbReference type="NCBI Taxonomy" id="393250"/>
    <lineage>
        <taxon>Bacteria</taxon>
        <taxon>Bacillati</taxon>
        <taxon>Bacillota</taxon>
        <taxon>Bacilli</taxon>
        <taxon>Bacillales</taxon>
        <taxon>Paenibacillaceae</taxon>
        <taxon>Paenibacillus</taxon>
    </lineage>
</organism>
<feature type="domain" description="Cell wall elongation regulator TseB-like" evidence="2">
    <location>
        <begin position="54"/>
        <end position="92"/>
    </location>
</feature>
<dbReference type="InterPro" id="IPR041401">
    <property type="entry name" value="TseB-like_dom"/>
</dbReference>
<dbReference type="RefSeq" id="WP_379275479.1">
    <property type="nucleotide sequence ID" value="NZ_JBHUGT010000029.1"/>
</dbReference>
<dbReference type="Gene3D" id="3.10.450.40">
    <property type="match status" value="2"/>
</dbReference>
<comment type="caution">
    <text evidence="3">The sequence shown here is derived from an EMBL/GenBank/DDBJ whole genome shotgun (WGS) entry which is preliminary data.</text>
</comment>
<keyword evidence="1" id="KW-0472">Membrane</keyword>
<keyword evidence="1" id="KW-1133">Transmembrane helix</keyword>
<evidence type="ECO:0000313" key="3">
    <source>
        <dbReference type="EMBL" id="MFD2661925.1"/>
    </source>
</evidence>
<reference evidence="4" key="1">
    <citation type="journal article" date="2019" name="Int. J. Syst. Evol. Microbiol.">
        <title>The Global Catalogue of Microorganisms (GCM) 10K type strain sequencing project: providing services to taxonomists for standard genome sequencing and annotation.</title>
        <authorList>
            <consortium name="The Broad Institute Genomics Platform"/>
            <consortium name="The Broad Institute Genome Sequencing Center for Infectious Disease"/>
            <person name="Wu L."/>
            <person name="Ma J."/>
        </authorList>
    </citation>
    <scope>NUCLEOTIDE SEQUENCE [LARGE SCALE GENOMIC DNA]</scope>
    <source>
        <strain evidence="4">TISTR 1827</strain>
    </source>
</reference>
<sequence length="174" mass="19629">MRAIEKKRPPVITVRRAAALIVAAILVLITAALLYYRSIYKPIWQEQSVVAAEARETAGITEVDQVSKYVWDSPLWIVTGRDEAGEERFVWLNADGQMLLSLKATDSMSKDAVEAEFRASRPDAEILRIQPAYVAQTAAWEVYYKESGKYHYAFYSFTDGSLLENYHLTGKTAS</sequence>
<proteinExistence type="predicted"/>
<keyword evidence="1" id="KW-0812">Transmembrane</keyword>
<protein>
    <submittedName>
        <fullName evidence="3">DUF5590 domain-containing protein</fullName>
    </submittedName>
</protein>
<dbReference type="Pfam" id="PF17881">
    <property type="entry name" value="TseB"/>
    <property type="match status" value="1"/>
</dbReference>
<evidence type="ECO:0000313" key="4">
    <source>
        <dbReference type="Proteomes" id="UP001597493"/>
    </source>
</evidence>
<gene>
    <name evidence="3" type="ORF">ACFSW5_16845</name>
</gene>
<dbReference type="InterPro" id="IPR046350">
    <property type="entry name" value="Cystatin_sf"/>
</dbReference>
<keyword evidence="4" id="KW-1185">Reference proteome</keyword>
<evidence type="ECO:0000256" key="1">
    <source>
        <dbReference type="SAM" id="Phobius"/>
    </source>
</evidence>